<sequence length="148" mass="16664">MHTPRPSSISGENCVFSLPVRVYYEDTDAAGVIYYANYLRYCERARTEWLRAAGFEQQALLTEQRIGFVVRSVTGDYLSAGMLDDALHVTAGVETLRGASLVFVQKVMRGDEVLFRGRFVIACVDLDRKRPTPLPADMRTKLEKLVQA</sequence>
<evidence type="ECO:0000313" key="4">
    <source>
        <dbReference type="Proteomes" id="UP000186819"/>
    </source>
</evidence>
<dbReference type="Proteomes" id="UP000186819">
    <property type="component" value="Unassembled WGS sequence"/>
</dbReference>
<dbReference type="PANTHER" id="PTHR31793">
    <property type="entry name" value="4-HYDROXYBENZOYL-COA THIOESTERASE FAMILY MEMBER"/>
    <property type="match status" value="1"/>
</dbReference>
<protein>
    <submittedName>
        <fullName evidence="3">Acyl-CoA thioester hydrolase</fullName>
    </submittedName>
</protein>
<dbReference type="FunFam" id="3.10.129.10:FF:000004">
    <property type="entry name" value="Tol-pal system-associated acyl-CoA thioesterase"/>
    <property type="match status" value="1"/>
</dbReference>
<dbReference type="InterPro" id="IPR029069">
    <property type="entry name" value="HotDog_dom_sf"/>
</dbReference>
<comment type="similarity">
    <text evidence="1">Belongs to the 4-hydroxybenzoyl-CoA thioesterase family.</text>
</comment>
<evidence type="ECO:0000313" key="3">
    <source>
        <dbReference type="EMBL" id="SIP88448.1"/>
    </source>
</evidence>
<dbReference type="PIRSF" id="PIRSF003230">
    <property type="entry name" value="YbgC"/>
    <property type="match status" value="1"/>
</dbReference>
<keyword evidence="2 3" id="KW-0378">Hydrolase</keyword>
<dbReference type="EMBL" id="FTMD01000001">
    <property type="protein sequence ID" value="SIP88448.1"/>
    <property type="molecule type" value="Genomic_DNA"/>
</dbReference>
<dbReference type="SUPFAM" id="SSF54637">
    <property type="entry name" value="Thioesterase/thiol ester dehydrase-isomerase"/>
    <property type="match status" value="1"/>
</dbReference>
<dbReference type="Gene3D" id="3.10.129.10">
    <property type="entry name" value="Hotdog Thioesterase"/>
    <property type="match status" value="1"/>
</dbReference>
<dbReference type="InterPro" id="IPR050563">
    <property type="entry name" value="4-hydroxybenzoyl-CoA_TE"/>
</dbReference>
<dbReference type="NCBIfam" id="TIGR02799">
    <property type="entry name" value="thio_ybgC"/>
    <property type="match status" value="1"/>
</dbReference>
<dbReference type="AlphaFoldDB" id="A0A1N6N8S6"/>
<dbReference type="InterPro" id="IPR014166">
    <property type="entry name" value="Tol-Pal_acyl-CoA_thioesterase"/>
</dbReference>
<name>A0A1N6N8S6_9RHOO</name>
<evidence type="ECO:0000256" key="2">
    <source>
        <dbReference type="ARBA" id="ARBA00022801"/>
    </source>
</evidence>
<dbReference type="NCBIfam" id="TIGR00051">
    <property type="entry name" value="YbgC/FadM family acyl-CoA thioesterase"/>
    <property type="match status" value="1"/>
</dbReference>
<gene>
    <name evidence="3" type="ORF">SAMN05421829_101169</name>
</gene>
<proteinExistence type="inferred from homology"/>
<keyword evidence="4" id="KW-1185">Reference proteome</keyword>
<dbReference type="InterPro" id="IPR006684">
    <property type="entry name" value="YbgC/YbaW"/>
</dbReference>
<dbReference type="GO" id="GO:0047617">
    <property type="term" value="F:fatty acyl-CoA hydrolase activity"/>
    <property type="evidence" value="ECO:0007669"/>
    <property type="project" value="TreeGrafter"/>
</dbReference>
<dbReference type="Pfam" id="PF13279">
    <property type="entry name" value="4HBT_2"/>
    <property type="match status" value="1"/>
</dbReference>
<reference evidence="4" key="1">
    <citation type="submission" date="2017-01" db="EMBL/GenBank/DDBJ databases">
        <authorList>
            <person name="Varghese N."/>
            <person name="Submissions S."/>
        </authorList>
    </citation>
    <scope>NUCLEOTIDE SEQUENCE [LARGE SCALE GENOMIC DNA]</scope>
    <source>
        <strain evidence="4">ATCC 51758</strain>
    </source>
</reference>
<dbReference type="STRING" id="34027.SAMN05421829_101169"/>
<dbReference type="PANTHER" id="PTHR31793:SF37">
    <property type="entry name" value="ACYL-COA THIOESTER HYDROLASE YBGC"/>
    <property type="match status" value="1"/>
</dbReference>
<accession>A0A1N6N8S6</accession>
<evidence type="ECO:0000256" key="1">
    <source>
        <dbReference type="ARBA" id="ARBA00005953"/>
    </source>
</evidence>
<dbReference type="RefSeq" id="WP_076600206.1">
    <property type="nucleotide sequence ID" value="NZ_FTMD01000001.1"/>
</dbReference>
<organism evidence="3 4">
    <name type="scientific">Aromatoleum tolulyticum</name>
    <dbReference type="NCBI Taxonomy" id="34027"/>
    <lineage>
        <taxon>Bacteria</taxon>
        <taxon>Pseudomonadati</taxon>
        <taxon>Pseudomonadota</taxon>
        <taxon>Betaproteobacteria</taxon>
        <taxon>Rhodocyclales</taxon>
        <taxon>Rhodocyclaceae</taxon>
        <taxon>Aromatoleum</taxon>
    </lineage>
</organism>
<dbReference type="CDD" id="cd00586">
    <property type="entry name" value="4HBT"/>
    <property type="match status" value="1"/>
</dbReference>